<dbReference type="Pfam" id="PF00593">
    <property type="entry name" value="TonB_dep_Rec_b-barrel"/>
    <property type="match status" value="1"/>
</dbReference>
<keyword evidence="9 13" id="KW-0798">TonB box</keyword>
<sequence length="719" mass="78130">MPVQTAPRSQSAVTRDYIAKQSPTSNIASLISHLPGVLAPSVDPAGVTNDHIMLRGLNETETGYVFEGVPIVDPMSYAPYTAMIVDSENIGRVQVTQGSSDLTSPLYNAVGGQIETSEITPAKQMGGYIAATGGTYGMNKEFLRLNSGEIGRTGVYGFASYSHTSYDNWRGPGGLTRHHVDARLFKEWGDNNSASISFGWTAQEQVNLVSPSLAKWEASGATGEYESSHYYPGNSSYYKLNQHNPDGLFITAPLKFNLGSGLTFHTTPYLISQHGPSIFGQNLPVTGGYFGTRSYGTLNVPYAVNGVVTTQRFDPWEQRASGLNSTLAWVHRNNTVSLSYWYAYNTHHEYAAYSPVDYAGNTPSNYESDSIHVFGGTQLRGYNYNFTQQVNTISLDDTLTLFGGRLLADAGIRAAMLTISGTNEVPGADPYRGGGSYFQPLPQIKLSYRLDRKNQIYINGTTAFRAPANVTSYVESFSPTSATPSSTPGVNLKPEYSISEEVGFRHTGLYNLSVALFNDNLTNHQLTSTTYLSGTNILVSQSINAGGETIRGVQAELGLKPWHHFSPYLSGQYLHATTDNNYDTGTDYLPTKGKIAPETPKFSGAVGLSYDNGHMFGNFYLNYVDKQYSTLMNDQAMHSYTVANATLGYRLERIGFAKSPQIMLNIVNIGDNHYLSSPTGDNPTAVARKGIFGTSVSGSEPTYNIGAPFSAYVSVSTGF</sequence>
<evidence type="ECO:0000259" key="15">
    <source>
        <dbReference type="Pfam" id="PF07715"/>
    </source>
</evidence>
<dbReference type="PANTHER" id="PTHR32552:SF89">
    <property type="entry name" value="CATECHOLATE SIDEROPHORE RECEPTOR FIU"/>
    <property type="match status" value="1"/>
</dbReference>
<gene>
    <name evidence="16" type="ORF">Tasa_046_028</name>
</gene>
<comment type="similarity">
    <text evidence="12 13">Belongs to the TonB-dependent receptor family.</text>
</comment>
<dbReference type="InterPro" id="IPR037066">
    <property type="entry name" value="Plug_dom_sf"/>
</dbReference>
<keyword evidence="3 12" id="KW-1134">Transmembrane beta strand</keyword>
<dbReference type="Gene3D" id="2.170.130.10">
    <property type="entry name" value="TonB-dependent receptor, plug domain"/>
    <property type="match status" value="1"/>
</dbReference>
<comment type="caution">
    <text evidence="16">The sequence shown here is derived from an EMBL/GenBank/DDBJ whole genome shotgun (WGS) entry which is preliminary data.</text>
</comment>
<dbReference type="AlphaFoldDB" id="A0A0D6MPJ0"/>
<evidence type="ECO:0000256" key="7">
    <source>
        <dbReference type="ARBA" id="ARBA00023004"/>
    </source>
</evidence>
<evidence type="ECO:0000256" key="12">
    <source>
        <dbReference type="PROSITE-ProRule" id="PRU01360"/>
    </source>
</evidence>
<keyword evidence="8" id="KW-0406">Ion transport</keyword>
<dbReference type="STRING" id="1231623.Tasa_046_028"/>
<evidence type="ECO:0000256" key="3">
    <source>
        <dbReference type="ARBA" id="ARBA00022452"/>
    </source>
</evidence>
<evidence type="ECO:0000313" key="17">
    <source>
        <dbReference type="Proteomes" id="UP000032679"/>
    </source>
</evidence>
<protein>
    <submittedName>
        <fullName evidence="16">TonB-dependent receptor</fullName>
    </submittedName>
</protein>
<keyword evidence="4" id="KW-0410">Iron transport</keyword>
<dbReference type="EMBL" id="BALE01000046">
    <property type="protein sequence ID" value="GAN55346.1"/>
    <property type="molecule type" value="Genomic_DNA"/>
</dbReference>
<dbReference type="InterPro" id="IPR039426">
    <property type="entry name" value="TonB-dep_rcpt-like"/>
</dbReference>
<evidence type="ECO:0000256" key="9">
    <source>
        <dbReference type="ARBA" id="ARBA00023077"/>
    </source>
</evidence>
<dbReference type="InterPro" id="IPR036942">
    <property type="entry name" value="Beta-barrel_TonB_sf"/>
</dbReference>
<keyword evidence="7" id="KW-0408">Iron</keyword>
<dbReference type="GO" id="GO:0015344">
    <property type="term" value="F:siderophore uptake transmembrane transporter activity"/>
    <property type="evidence" value="ECO:0007669"/>
    <property type="project" value="TreeGrafter"/>
</dbReference>
<evidence type="ECO:0000259" key="14">
    <source>
        <dbReference type="Pfam" id="PF00593"/>
    </source>
</evidence>
<keyword evidence="16" id="KW-0675">Receptor</keyword>
<evidence type="ECO:0000256" key="6">
    <source>
        <dbReference type="ARBA" id="ARBA00022729"/>
    </source>
</evidence>
<dbReference type="PANTHER" id="PTHR32552">
    <property type="entry name" value="FERRICHROME IRON RECEPTOR-RELATED"/>
    <property type="match status" value="1"/>
</dbReference>
<evidence type="ECO:0000256" key="11">
    <source>
        <dbReference type="ARBA" id="ARBA00023237"/>
    </source>
</evidence>
<accession>A0A0D6MPJ0</accession>
<keyword evidence="10 12" id="KW-0472">Membrane</keyword>
<keyword evidence="17" id="KW-1185">Reference proteome</keyword>
<dbReference type="RefSeq" id="WP_158507595.1">
    <property type="nucleotide sequence ID" value="NZ_BALE01000046.1"/>
</dbReference>
<dbReference type="InterPro" id="IPR012910">
    <property type="entry name" value="Plug_dom"/>
</dbReference>
<keyword evidence="6" id="KW-0732">Signal</keyword>
<name>A0A0D6MPJ0_9PROT</name>
<reference evidence="16 17" key="1">
    <citation type="submission" date="2012-10" db="EMBL/GenBank/DDBJ databases">
        <title>Genome sequencing of Tanticharoenia sakaeratensis NBRC 103193.</title>
        <authorList>
            <person name="Azuma Y."/>
            <person name="Hadano H."/>
            <person name="Hirakawa H."/>
            <person name="Matsushita K."/>
        </authorList>
    </citation>
    <scope>NUCLEOTIDE SEQUENCE [LARGE SCALE GENOMIC DNA]</scope>
    <source>
        <strain evidence="16 17">NBRC 103193</strain>
    </source>
</reference>
<organism evidence="16 17">
    <name type="scientific">Tanticharoenia sakaeratensis NBRC 103193</name>
    <dbReference type="NCBI Taxonomy" id="1231623"/>
    <lineage>
        <taxon>Bacteria</taxon>
        <taxon>Pseudomonadati</taxon>
        <taxon>Pseudomonadota</taxon>
        <taxon>Alphaproteobacteria</taxon>
        <taxon>Acetobacterales</taxon>
        <taxon>Acetobacteraceae</taxon>
        <taxon>Tanticharoenia</taxon>
    </lineage>
</organism>
<comment type="subcellular location">
    <subcellularLocation>
        <location evidence="1 12">Cell outer membrane</location>
        <topology evidence="1 12">Multi-pass membrane protein</topology>
    </subcellularLocation>
</comment>
<dbReference type="SUPFAM" id="SSF56935">
    <property type="entry name" value="Porins"/>
    <property type="match status" value="1"/>
</dbReference>
<dbReference type="Proteomes" id="UP000032679">
    <property type="component" value="Unassembled WGS sequence"/>
</dbReference>
<evidence type="ECO:0000256" key="1">
    <source>
        <dbReference type="ARBA" id="ARBA00004571"/>
    </source>
</evidence>
<feature type="domain" description="TonB-dependent receptor plug" evidence="15">
    <location>
        <begin position="3"/>
        <end position="102"/>
    </location>
</feature>
<evidence type="ECO:0000256" key="5">
    <source>
        <dbReference type="ARBA" id="ARBA00022692"/>
    </source>
</evidence>
<evidence type="ECO:0000256" key="2">
    <source>
        <dbReference type="ARBA" id="ARBA00022448"/>
    </source>
</evidence>
<dbReference type="Gene3D" id="2.40.170.20">
    <property type="entry name" value="TonB-dependent receptor, beta-barrel domain"/>
    <property type="match status" value="1"/>
</dbReference>
<keyword evidence="2 12" id="KW-0813">Transport</keyword>
<evidence type="ECO:0000256" key="4">
    <source>
        <dbReference type="ARBA" id="ARBA00022496"/>
    </source>
</evidence>
<dbReference type="PROSITE" id="PS52016">
    <property type="entry name" value="TONB_DEPENDENT_REC_3"/>
    <property type="match status" value="1"/>
</dbReference>
<dbReference type="GO" id="GO:0009279">
    <property type="term" value="C:cell outer membrane"/>
    <property type="evidence" value="ECO:0007669"/>
    <property type="project" value="UniProtKB-SubCell"/>
</dbReference>
<dbReference type="OrthoDB" id="593427at2"/>
<keyword evidence="11 12" id="KW-0998">Cell outer membrane</keyword>
<dbReference type="Pfam" id="PF07715">
    <property type="entry name" value="Plug"/>
    <property type="match status" value="1"/>
</dbReference>
<evidence type="ECO:0000256" key="10">
    <source>
        <dbReference type="ARBA" id="ARBA00023136"/>
    </source>
</evidence>
<evidence type="ECO:0000256" key="8">
    <source>
        <dbReference type="ARBA" id="ARBA00023065"/>
    </source>
</evidence>
<dbReference type="InterPro" id="IPR000531">
    <property type="entry name" value="Beta-barrel_TonB"/>
</dbReference>
<feature type="domain" description="TonB-dependent receptor-like beta-barrel" evidence="14">
    <location>
        <begin position="218"/>
        <end position="667"/>
    </location>
</feature>
<evidence type="ECO:0000256" key="13">
    <source>
        <dbReference type="RuleBase" id="RU003357"/>
    </source>
</evidence>
<proteinExistence type="inferred from homology"/>
<keyword evidence="5 12" id="KW-0812">Transmembrane</keyword>
<evidence type="ECO:0000313" key="16">
    <source>
        <dbReference type="EMBL" id="GAN55346.1"/>
    </source>
</evidence>